<evidence type="ECO:0000256" key="5">
    <source>
        <dbReference type="ARBA" id="ARBA00018863"/>
    </source>
</evidence>
<keyword evidence="12" id="KW-0505">Motor protein</keyword>
<feature type="compositionally biased region" description="Basic and acidic residues" evidence="15">
    <location>
        <begin position="391"/>
        <end position="415"/>
    </location>
</feature>
<keyword evidence="14" id="KW-0966">Cell projection</keyword>
<dbReference type="GO" id="GO:0045504">
    <property type="term" value="F:dynein heavy chain binding"/>
    <property type="evidence" value="ECO:0007669"/>
    <property type="project" value="TreeGrafter"/>
</dbReference>
<comment type="subcellular location">
    <subcellularLocation>
        <location evidence="3">Cytoplasm</location>
        <location evidence="3">Cytoskeleton</location>
        <location evidence="3">Cilium axoneme</location>
    </subcellularLocation>
    <subcellularLocation>
        <location evidence="1">Cytoplasm</location>
        <location evidence="1">Cytoskeleton</location>
        <location evidence="1">Cilium basal body</location>
    </subcellularLocation>
    <subcellularLocation>
        <location evidence="2">Cytoplasm</location>
        <location evidence="2">Cytoskeleton</location>
        <location evidence="2">Microtubule organizing center</location>
        <location evidence="2">Centrosome</location>
    </subcellularLocation>
</comment>
<name>A0AAV2YZZ2_9STRA</name>
<comment type="similarity">
    <text evidence="4">Belongs to the dynein light intermediate chain family.</text>
</comment>
<dbReference type="GO" id="GO:0035735">
    <property type="term" value="P:intraciliary transport involved in cilium assembly"/>
    <property type="evidence" value="ECO:0007669"/>
    <property type="project" value="InterPro"/>
</dbReference>
<reference evidence="16" key="2">
    <citation type="journal article" date="2023" name="Microbiol Resour">
        <title>Decontamination and Annotation of the Draft Genome Sequence of the Oomycete Lagenidium giganteum ARSEF 373.</title>
        <authorList>
            <person name="Morgan W.R."/>
            <person name="Tartar A."/>
        </authorList>
    </citation>
    <scope>NUCLEOTIDE SEQUENCE</scope>
    <source>
        <strain evidence="16">ARSEF 373</strain>
    </source>
</reference>
<dbReference type="PANTHER" id="PTHR13236:SF0">
    <property type="entry name" value="CYTOPLASMIC DYNEIN 2 LIGHT INTERMEDIATE CHAIN 1"/>
    <property type="match status" value="1"/>
</dbReference>
<keyword evidence="8" id="KW-0493">Microtubule</keyword>
<evidence type="ECO:0000256" key="6">
    <source>
        <dbReference type="ARBA" id="ARBA00022473"/>
    </source>
</evidence>
<evidence type="ECO:0000313" key="17">
    <source>
        <dbReference type="Proteomes" id="UP001146120"/>
    </source>
</evidence>
<dbReference type="AlphaFoldDB" id="A0AAV2YZZ2"/>
<evidence type="ECO:0000256" key="1">
    <source>
        <dbReference type="ARBA" id="ARBA00004120"/>
    </source>
</evidence>
<dbReference type="Gene3D" id="3.40.50.300">
    <property type="entry name" value="P-loop containing nucleotide triphosphate hydrolases"/>
    <property type="match status" value="1"/>
</dbReference>
<evidence type="ECO:0000256" key="14">
    <source>
        <dbReference type="ARBA" id="ARBA00023273"/>
    </source>
</evidence>
<dbReference type="Proteomes" id="UP001146120">
    <property type="component" value="Unassembled WGS sequence"/>
</dbReference>
<keyword evidence="11" id="KW-0969">Cilium</keyword>
<evidence type="ECO:0000256" key="12">
    <source>
        <dbReference type="ARBA" id="ARBA00023175"/>
    </source>
</evidence>
<sequence>MVDKRCTAREGCDRKDTAAIKRHKVPVKVAVDELHWAMERKGEDKSKGSSDAKTSSKDIWMMMAAMEPAAPKEDQVQPQELTIDGKNGGVAEERDTFTLIVGSKNSGKTSLTANFRNSSKAEEIKPTTALDYVFVRLKTASGTGRPAVAHMWELATTKYISDMIRVPLAPERILNGALVIVVDLSVPGDAVPYLIRWLAILNKVVQDVLKAKEKNPVDKMAVDKLRQEAMARYGPSHPDKDEVTPIALPLLIVANKYDTFRDEDSVKRKGITQAIRYLAHQYGATLLFTSMKDKNLTTQFRSIMKSFAFRAISTMQKSSKEVADAAKPVFVPAGADLFEDIGMPKTARRQEFTKDQHEEKAKQWKKIVADYYPATGEVKDNFGADEEDAEAGEKENYPEPNIDRIRQRKLEELRRKPARRC</sequence>
<keyword evidence="9" id="KW-0970">Cilium biogenesis/degradation</keyword>
<accession>A0AAV2YZZ2</accession>
<keyword evidence="17" id="KW-1185">Reference proteome</keyword>
<gene>
    <name evidence="16" type="ORF">N0F65_007725</name>
</gene>
<feature type="region of interest" description="Disordered" evidence="15">
    <location>
        <begin position="378"/>
        <end position="421"/>
    </location>
</feature>
<keyword evidence="10" id="KW-0243">Dynein</keyword>
<evidence type="ECO:0000256" key="3">
    <source>
        <dbReference type="ARBA" id="ARBA00004430"/>
    </source>
</evidence>
<dbReference type="GO" id="GO:0005930">
    <property type="term" value="C:axoneme"/>
    <property type="evidence" value="ECO:0007669"/>
    <property type="project" value="UniProtKB-SubCell"/>
</dbReference>
<evidence type="ECO:0000256" key="13">
    <source>
        <dbReference type="ARBA" id="ARBA00023212"/>
    </source>
</evidence>
<evidence type="ECO:0000256" key="4">
    <source>
        <dbReference type="ARBA" id="ARBA00006831"/>
    </source>
</evidence>
<evidence type="ECO:0000256" key="9">
    <source>
        <dbReference type="ARBA" id="ARBA00022794"/>
    </source>
</evidence>
<dbReference type="Pfam" id="PF05783">
    <property type="entry name" value="DLIC"/>
    <property type="match status" value="2"/>
</dbReference>
<evidence type="ECO:0000313" key="16">
    <source>
        <dbReference type="EMBL" id="DBA00596.1"/>
    </source>
</evidence>
<keyword evidence="13" id="KW-0206">Cytoskeleton</keyword>
<evidence type="ECO:0000256" key="15">
    <source>
        <dbReference type="SAM" id="MobiDB-lite"/>
    </source>
</evidence>
<dbReference type="InterPro" id="IPR027417">
    <property type="entry name" value="P-loop_NTPase"/>
</dbReference>
<dbReference type="GO" id="GO:0035721">
    <property type="term" value="P:intraciliary retrograde transport"/>
    <property type="evidence" value="ECO:0007669"/>
    <property type="project" value="InterPro"/>
</dbReference>
<organism evidence="16 17">
    <name type="scientific">Lagenidium giganteum</name>
    <dbReference type="NCBI Taxonomy" id="4803"/>
    <lineage>
        <taxon>Eukaryota</taxon>
        <taxon>Sar</taxon>
        <taxon>Stramenopiles</taxon>
        <taxon>Oomycota</taxon>
        <taxon>Peronosporomycetes</taxon>
        <taxon>Pythiales</taxon>
        <taxon>Pythiaceae</taxon>
    </lineage>
</organism>
<evidence type="ECO:0000256" key="8">
    <source>
        <dbReference type="ARBA" id="ARBA00022701"/>
    </source>
</evidence>
<dbReference type="InterPro" id="IPR040045">
    <property type="entry name" value="DYNC2LI1"/>
</dbReference>
<dbReference type="PANTHER" id="PTHR13236">
    <property type="entry name" value="DYNEIN 2 LIGHT INTERMEDIATE CHAIN, ISOFORM 2"/>
    <property type="match status" value="1"/>
</dbReference>
<keyword evidence="6" id="KW-0217">Developmental protein</keyword>
<dbReference type="InterPro" id="IPR022780">
    <property type="entry name" value="Dynein_light_int_chain"/>
</dbReference>
<dbReference type="GO" id="GO:0005813">
    <property type="term" value="C:centrosome"/>
    <property type="evidence" value="ECO:0007669"/>
    <property type="project" value="UniProtKB-SubCell"/>
</dbReference>
<dbReference type="SUPFAM" id="SSF52540">
    <property type="entry name" value="P-loop containing nucleoside triphosphate hydrolases"/>
    <property type="match status" value="1"/>
</dbReference>
<dbReference type="GO" id="GO:0036064">
    <property type="term" value="C:ciliary basal body"/>
    <property type="evidence" value="ECO:0007669"/>
    <property type="project" value="TreeGrafter"/>
</dbReference>
<dbReference type="GO" id="GO:0005874">
    <property type="term" value="C:microtubule"/>
    <property type="evidence" value="ECO:0007669"/>
    <property type="project" value="UniProtKB-KW"/>
</dbReference>
<evidence type="ECO:0000256" key="11">
    <source>
        <dbReference type="ARBA" id="ARBA00023069"/>
    </source>
</evidence>
<keyword evidence="7" id="KW-0963">Cytoplasm</keyword>
<evidence type="ECO:0000256" key="2">
    <source>
        <dbReference type="ARBA" id="ARBA00004300"/>
    </source>
</evidence>
<comment type="caution">
    <text evidence="16">The sequence shown here is derived from an EMBL/GenBank/DDBJ whole genome shotgun (WGS) entry which is preliminary data.</text>
</comment>
<dbReference type="EMBL" id="DAKRPA010000061">
    <property type="protein sequence ID" value="DBA00596.1"/>
    <property type="molecule type" value="Genomic_DNA"/>
</dbReference>
<protein>
    <recommendedName>
        <fullName evidence="5">Cytoplasmic dynein 2 light intermediate chain 1</fullName>
    </recommendedName>
</protein>
<evidence type="ECO:0000256" key="7">
    <source>
        <dbReference type="ARBA" id="ARBA00022490"/>
    </source>
</evidence>
<proteinExistence type="inferred from homology"/>
<evidence type="ECO:0000256" key="10">
    <source>
        <dbReference type="ARBA" id="ARBA00023017"/>
    </source>
</evidence>
<reference evidence="16" key="1">
    <citation type="submission" date="2022-11" db="EMBL/GenBank/DDBJ databases">
        <authorList>
            <person name="Morgan W.R."/>
            <person name="Tartar A."/>
        </authorList>
    </citation>
    <scope>NUCLEOTIDE SEQUENCE</scope>
    <source>
        <strain evidence="16">ARSEF 373</strain>
    </source>
</reference>
<dbReference type="GO" id="GO:0005868">
    <property type="term" value="C:cytoplasmic dynein complex"/>
    <property type="evidence" value="ECO:0007669"/>
    <property type="project" value="InterPro"/>
</dbReference>